<keyword evidence="2" id="KW-0472">Membrane</keyword>
<keyword evidence="4" id="KW-1185">Reference proteome</keyword>
<proteinExistence type="predicted"/>
<keyword evidence="2" id="KW-1133">Transmembrane helix</keyword>
<reference evidence="4" key="1">
    <citation type="journal article" date="2019" name="Int. J. Syst. Evol. Microbiol.">
        <title>The Global Catalogue of Microorganisms (GCM) 10K type strain sequencing project: providing services to taxonomists for standard genome sequencing and annotation.</title>
        <authorList>
            <consortium name="The Broad Institute Genomics Platform"/>
            <consortium name="The Broad Institute Genome Sequencing Center for Infectious Disease"/>
            <person name="Wu L."/>
            <person name="Ma J."/>
        </authorList>
    </citation>
    <scope>NUCLEOTIDE SEQUENCE [LARGE SCALE GENOMIC DNA]</scope>
    <source>
        <strain evidence="4">JCM 18303</strain>
    </source>
</reference>
<evidence type="ECO:0000256" key="1">
    <source>
        <dbReference type="SAM" id="MobiDB-lite"/>
    </source>
</evidence>
<accession>A0ABP9Q8I8</accession>
<feature type="transmembrane region" description="Helical" evidence="2">
    <location>
        <begin position="12"/>
        <end position="34"/>
    </location>
</feature>
<gene>
    <name evidence="3" type="ORF">GCM10023321_37510</name>
</gene>
<evidence type="ECO:0000256" key="2">
    <source>
        <dbReference type="SAM" id="Phobius"/>
    </source>
</evidence>
<name>A0ABP9Q8I8_9PSEU</name>
<protein>
    <submittedName>
        <fullName evidence="3">Uncharacterized protein</fullName>
    </submittedName>
</protein>
<evidence type="ECO:0000313" key="4">
    <source>
        <dbReference type="Proteomes" id="UP001428817"/>
    </source>
</evidence>
<keyword evidence="2" id="KW-0812">Transmembrane</keyword>
<comment type="caution">
    <text evidence="3">The sequence shown here is derived from an EMBL/GenBank/DDBJ whole genome shotgun (WGS) entry which is preliminary data.</text>
</comment>
<organism evidence="3 4">
    <name type="scientific">Pseudonocardia eucalypti</name>
    <dbReference type="NCBI Taxonomy" id="648755"/>
    <lineage>
        <taxon>Bacteria</taxon>
        <taxon>Bacillati</taxon>
        <taxon>Actinomycetota</taxon>
        <taxon>Actinomycetes</taxon>
        <taxon>Pseudonocardiales</taxon>
        <taxon>Pseudonocardiaceae</taxon>
        <taxon>Pseudonocardia</taxon>
    </lineage>
</organism>
<dbReference type="Proteomes" id="UP001428817">
    <property type="component" value="Unassembled WGS sequence"/>
</dbReference>
<sequence length="149" mass="15799">MPSKMERHRAIRVFWIAIGGLAVVLLGVVALQAYRARSGPTVQHLYPTDIDHEVDPPIGQKLVVSGDPVCWTIGPSWSGGEDKVLRQTSADTFVVVRPGSTGLIYGNAACRATNGQQTGVISVEVVERSTSREVHGGPALPPGGLVTHP</sequence>
<feature type="region of interest" description="Disordered" evidence="1">
    <location>
        <begin position="130"/>
        <end position="149"/>
    </location>
</feature>
<evidence type="ECO:0000313" key="3">
    <source>
        <dbReference type="EMBL" id="GAA5158156.1"/>
    </source>
</evidence>
<dbReference type="EMBL" id="BAABJP010000015">
    <property type="protein sequence ID" value="GAA5158156.1"/>
    <property type="molecule type" value="Genomic_DNA"/>
</dbReference>